<dbReference type="Proteomes" id="UP000320876">
    <property type="component" value="Unassembled WGS sequence"/>
</dbReference>
<reference evidence="1 2" key="1">
    <citation type="submission" date="2019-06" db="EMBL/GenBank/DDBJ databases">
        <title>Sequencing the genomes of 1000 actinobacteria strains.</title>
        <authorList>
            <person name="Klenk H.-P."/>
        </authorList>
    </citation>
    <scope>NUCLEOTIDE SEQUENCE [LARGE SCALE GENOMIC DNA]</scope>
    <source>
        <strain evidence="1 2">DSM 45679</strain>
    </source>
</reference>
<gene>
    <name evidence="1" type="ORF">FB471_4474</name>
</gene>
<organism evidence="1 2">
    <name type="scientific">Amycolatopsis cihanbeyliensis</name>
    <dbReference type="NCBI Taxonomy" id="1128664"/>
    <lineage>
        <taxon>Bacteria</taxon>
        <taxon>Bacillati</taxon>
        <taxon>Actinomycetota</taxon>
        <taxon>Actinomycetes</taxon>
        <taxon>Pseudonocardiales</taxon>
        <taxon>Pseudonocardiaceae</taxon>
        <taxon>Amycolatopsis</taxon>
    </lineage>
</organism>
<dbReference type="EMBL" id="VFML01000001">
    <property type="protein sequence ID" value="TQJ04669.1"/>
    <property type="molecule type" value="Genomic_DNA"/>
</dbReference>
<proteinExistence type="predicted"/>
<comment type="caution">
    <text evidence="1">The sequence shown here is derived from an EMBL/GenBank/DDBJ whole genome shotgun (WGS) entry which is preliminary data.</text>
</comment>
<keyword evidence="2" id="KW-1185">Reference proteome</keyword>
<name>A0A542DNI8_AMYCI</name>
<evidence type="ECO:0000313" key="1">
    <source>
        <dbReference type="EMBL" id="TQJ04669.1"/>
    </source>
</evidence>
<protein>
    <submittedName>
        <fullName evidence="1">Uncharacterized protein</fullName>
    </submittedName>
</protein>
<evidence type="ECO:0000313" key="2">
    <source>
        <dbReference type="Proteomes" id="UP000320876"/>
    </source>
</evidence>
<accession>A0A542DNI8</accession>
<sequence length="76" mass="8946">MWFEFVPDHGGREIRRYRDITAQEIAENATRWGALAYQLLKDEWISRDFGEGYYQATIQHERGLFVLLLGEAGQRV</sequence>
<dbReference type="AlphaFoldDB" id="A0A542DNI8"/>